<dbReference type="GO" id="GO:0120536">
    <property type="term" value="F:heptaprenylglyceryl phosphate synthase activity"/>
    <property type="evidence" value="ECO:0007669"/>
    <property type="project" value="UniProtKB-ARBA"/>
</dbReference>
<dbReference type="OrthoDB" id="2381757at2"/>
<dbReference type="SUPFAM" id="SSF51395">
    <property type="entry name" value="FMN-linked oxidoreductases"/>
    <property type="match status" value="1"/>
</dbReference>
<organism evidence="10 11">
    <name type="scientific">Jeotgalicoccus aerolatus</name>
    <dbReference type="NCBI Taxonomy" id="709510"/>
    <lineage>
        <taxon>Bacteria</taxon>
        <taxon>Bacillati</taxon>
        <taxon>Bacillota</taxon>
        <taxon>Bacilli</taxon>
        <taxon>Bacillales</taxon>
        <taxon>Staphylococcaceae</taxon>
        <taxon>Jeotgalicoccus</taxon>
    </lineage>
</organism>
<dbReference type="Pfam" id="PF01884">
    <property type="entry name" value="PcrB"/>
    <property type="match status" value="1"/>
</dbReference>
<dbReference type="EMBL" id="FNFI01000004">
    <property type="protein sequence ID" value="SDK02249.1"/>
    <property type="molecule type" value="Genomic_DNA"/>
</dbReference>
<dbReference type="EMBL" id="JAGGKN010000006">
    <property type="protein sequence ID" value="MBP1952790.1"/>
    <property type="molecule type" value="Genomic_DNA"/>
</dbReference>
<evidence type="ECO:0000256" key="4">
    <source>
        <dbReference type="ARBA" id="ARBA00022842"/>
    </source>
</evidence>
<evidence type="ECO:0000256" key="1">
    <source>
        <dbReference type="ARBA" id="ARBA00022516"/>
    </source>
</evidence>
<keyword evidence="12" id="KW-1185">Reference proteome</keyword>
<dbReference type="STRING" id="586411.SAMN05216187_104110"/>
<evidence type="ECO:0000313" key="11">
    <source>
        <dbReference type="Proteomes" id="UP000242700"/>
    </source>
</evidence>
<evidence type="ECO:0000256" key="2">
    <source>
        <dbReference type="ARBA" id="ARBA00022679"/>
    </source>
</evidence>
<dbReference type="Proteomes" id="UP001519348">
    <property type="component" value="Unassembled WGS sequence"/>
</dbReference>
<keyword evidence="6" id="KW-0594">Phospholipid biosynthesis</keyword>
<keyword evidence="5" id="KW-0443">Lipid metabolism</keyword>
<dbReference type="EC" id="2.5.1.-" evidence="9"/>
<dbReference type="RefSeq" id="WP_092596376.1">
    <property type="nucleotide sequence ID" value="NZ_JAGGKN010000006.1"/>
</dbReference>
<keyword evidence="1" id="KW-0444">Lipid biosynthesis</keyword>
<evidence type="ECO:0000256" key="3">
    <source>
        <dbReference type="ARBA" id="ARBA00022723"/>
    </source>
</evidence>
<sequence>MNQSAKHIFKLDPAKPVDDFTLEKIITSKTDMILVSGTDNVTEENISELLDRIRRFNVFTALEISHPDAVVPGFNHYFIPTVINTENVTYTHGMLVDALMEYHDFIDYSSISLMPYIIMNEECKAFKHAECTSIGDEEFIAMIHMLDKLYKMDYIYIEYSGTFGDSALVKEAYDAAEHSKIVYGGGIVSKDSAAAMKDKSDIIVVGNVIYDNVEQALETII</sequence>
<dbReference type="GO" id="GO:0046474">
    <property type="term" value="P:glycerophospholipid biosynthetic process"/>
    <property type="evidence" value="ECO:0007669"/>
    <property type="project" value="TreeGrafter"/>
</dbReference>
<evidence type="ECO:0000313" key="10">
    <source>
        <dbReference type="EMBL" id="SDK02249.1"/>
    </source>
</evidence>
<dbReference type="PANTHER" id="PTHR40029">
    <property type="match status" value="1"/>
</dbReference>
<evidence type="ECO:0000256" key="8">
    <source>
        <dbReference type="ARBA" id="ARBA00048318"/>
    </source>
</evidence>
<dbReference type="Proteomes" id="UP000242700">
    <property type="component" value="Unassembled WGS sequence"/>
</dbReference>
<evidence type="ECO:0000256" key="7">
    <source>
        <dbReference type="ARBA" id="ARBA00023264"/>
    </source>
</evidence>
<dbReference type="InterPro" id="IPR008205">
    <property type="entry name" value="GGGP_HepGP_synthase"/>
</dbReference>
<name>A0A1G8YH79_9STAP</name>
<protein>
    <submittedName>
        <fullName evidence="9 10">Glycerol-1-phosphate prenyltransferase</fullName>
        <ecNumber evidence="9">2.5.1.-</ecNumber>
    </submittedName>
</protein>
<dbReference type="AlphaFoldDB" id="A0A1G8YH79"/>
<evidence type="ECO:0000313" key="12">
    <source>
        <dbReference type="Proteomes" id="UP001519348"/>
    </source>
</evidence>
<proteinExistence type="predicted"/>
<evidence type="ECO:0000256" key="6">
    <source>
        <dbReference type="ARBA" id="ARBA00023209"/>
    </source>
</evidence>
<reference evidence="9 12" key="3">
    <citation type="submission" date="2021-03" db="EMBL/GenBank/DDBJ databases">
        <title>Genomic Encyclopedia of Type Strains, Phase IV (KMG-IV): sequencing the most valuable type-strain genomes for metagenomic binning, comparative biology and taxonomic classification.</title>
        <authorList>
            <person name="Goeker M."/>
        </authorList>
    </citation>
    <scope>NUCLEOTIDE SEQUENCE [LARGE SCALE GENOMIC DNA]</scope>
    <source>
        <strain evidence="9 12">DSM 22420</strain>
    </source>
</reference>
<evidence type="ECO:0000256" key="5">
    <source>
        <dbReference type="ARBA" id="ARBA00023098"/>
    </source>
</evidence>
<keyword evidence="2 10" id="KW-0808">Transferase</keyword>
<reference evidence="11" key="1">
    <citation type="submission" date="2016-10" db="EMBL/GenBank/DDBJ databases">
        <authorList>
            <person name="Varghese N."/>
            <person name="Submissions S."/>
        </authorList>
    </citation>
    <scope>NUCLEOTIDE SEQUENCE [LARGE SCALE GENOMIC DNA]</scope>
    <source>
        <strain evidence="11">CGMCC 1.8911</strain>
    </source>
</reference>
<evidence type="ECO:0000313" key="9">
    <source>
        <dbReference type="EMBL" id="MBP1952790.1"/>
    </source>
</evidence>
<dbReference type="GO" id="GO:0046872">
    <property type="term" value="F:metal ion binding"/>
    <property type="evidence" value="ECO:0007669"/>
    <property type="project" value="UniProtKB-KW"/>
</dbReference>
<dbReference type="NCBIfam" id="NF003199">
    <property type="entry name" value="PRK04169.1-3"/>
    <property type="match status" value="1"/>
</dbReference>
<accession>A0A1G8YH79</accession>
<comment type="catalytic activity">
    <reaction evidence="8">
        <text>sn-glycerol 1-phosphate + all-trans-heptaprenyl diphosphate = 3-heptaprenyl-sn-glycero-1-phosphate + diphosphate</text>
        <dbReference type="Rhea" id="RHEA:33495"/>
        <dbReference type="ChEBI" id="CHEBI:33019"/>
        <dbReference type="ChEBI" id="CHEBI:57685"/>
        <dbReference type="ChEBI" id="CHEBI:58206"/>
        <dbReference type="ChEBI" id="CHEBI:64781"/>
        <dbReference type="EC" id="2.5.1.n9"/>
    </reaction>
</comment>
<dbReference type="Gene3D" id="3.20.20.390">
    <property type="entry name" value="FMN-linked oxidoreductases"/>
    <property type="match status" value="1"/>
</dbReference>
<keyword evidence="4" id="KW-0460">Magnesium</keyword>
<reference evidence="10" key="2">
    <citation type="submission" date="2016-10" db="EMBL/GenBank/DDBJ databases">
        <authorList>
            <person name="de Groot N.N."/>
        </authorList>
    </citation>
    <scope>NUCLEOTIDE SEQUENCE [LARGE SCALE GENOMIC DNA]</scope>
    <source>
        <strain evidence="10">CGMCC 1.8911</strain>
    </source>
</reference>
<dbReference type="PANTHER" id="PTHR40029:SF2">
    <property type="entry name" value="HEPTAPRENYLGLYCERYL PHOSPHATE SYNTHASE"/>
    <property type="match status" value="1"/>
</dbReference>
<keyword evidence="3" id="KW-0479">Metal-binding</keyword>
<gene>
    <name evidence="9" type="ORF">J2Z27_001871</name>
    <name evidence="10" type="ORF">SAMN05216187_104110</name>
</gene>
<keyword evidence="7" id="KW-1208">Phospholipid metabolism</keyword>
<dbReference type="NCBIfam" id="TIGR01768">
    <property type="entry name" value="GGGP-family"/>
    <property type="match status" value="1"/>
</dbReference>
<dbReference type="InterPro" id="IPR038597">
    <property type="entry name" value="GGGP/HepGP_synthase_sf"/>
</dbReference>
<dbReference type="InterPro" id="IPR039074">
    <property type="entry name" value="GGGP/HepGP_synthase_I"/>
</dbReference>